<dbReference type="AlphaFoldDB" id="A0A2V5HV96"/>
<evidence type="ECO:0000256" key="1">
    <source>
        <dbReference type="SAM" id="MobiDB-lite"/>
    </source>
</evidence>
<proteinExistence type="predicted"/>
<accession>A0A2V5HV96</accession>
<reference evidence="2 3" key="1">
    <citation type="submission" date="2018-02" db="EMBL/GenBank/DDBJ databases">
        <title>The genomes of Aspergillus section Nigri reveals drivers in fungal speciation.</title>
        <authorList>
            <consortium name="DOE Joint Genome Institute"/>
            <person name="Vesth T.C."/>
            <person name="Nybo J."/>
            <person name="Theobald S."/>
            <person name="Brandl J."/>
            <person name="Frisvad J.C."/>
            <person name="Nielsen K.F."/>
            <person name="Lyhne E.K."/>
            <person name="Kogle M.E."/>
            <person name="Kuo A."/>
            <person name="Riley R."/>
            <person name="Clum A."/>
            <person name="Nolan M."/>
            <person name="Lipzen A."/>
            <person name="Salamov A."/>
            <person name="Henrissat B."/>
            <person name="Wiebenga A."/>
            <person name="De vries R.P."/>
            <person name="Grigoriev I.V."/>
            <person name="Mortensen U.H."/>
            <person name="Andersen M.R."/>
            <person name="Baker S.E."/>
        </authorList>
    </citation>
    <scope>NUCLEOTIDE SEQUENCE [LARGE SCALE GENOMIC DNA]</scope>
    <source>
        <strain evidence="2 3">CBS 114.80</strain>
    </source>
</reference>
<organism evidence="2 3">
    <name type="scientific">Aspergillus indologenus CBS 114.80</name>
    <dbReference type="NCBI Taxonomy" id="1450541"/>
    <lineage>
        <taxon>Eukaryota</taxon>
        <taxon>Fungi</taxon>
        <taxon>Dikarya</taxon>
        <taxon>Ascomycota</taxon>
        <taxon>Pezizomycotina</taxon>
        <taxon>Eurotiomycetes</taxon>
        <taxon>Eurotiomycetidae</taxon>
        <taxon>Eurotiales</taxon>
        <taxon>Aspergillaceae</taxon>
        <taxon>Aspergillus</taxon>
        <taxon>Aspergillus subgen. Circumdati</taxon>
    </lineage>
</organism>
<gene>
    <name evidence="2" type="ORF">BP00DRAFT_460871</name>
</gene>
<protein>
    <submittedName>
        <fullName evidence="2">Uncharacterized protein</fullName>
    </submittedName>
</protein>
<dbReference type="EMBL" id="KZ825590">
    <property type="protein sequence ID" value="PYI26622.1"/>
    <property type="molecule type" value="Genomic_DNA"/>
</dbReference>
<sequence length="394" mass="43556">MDGLKGLPHELLAMIVRNTAEWVGLESLILTSPPVTALFEPGESPDAPADPDAISLVKEVLQANPVMNSGLDRYFYMCAAVRRSSVNDSSLADFLARDFSLETTRTTMTRASLREMVGVAANIQRLACICLTSFLTRLRAILPKYLAGVNGTATPPTPPPHPQQSSSWSQSDIMYLQNHHLRWTGGGQLPPGQNDAWFEILEVSGCLEALYGPDDAPVTAMAQSADASHHHHIYGSISHYASLYNPPLVSKMPVASRDTEVWAPPEPPMHLSGDVQSWWGQDLRATRVNDAQVDMRRSEHCHVGGEYRHLVGHRDLERPALNGLGMSVWSLWRLFGLGLHNRRDGSEQKTLTTPDGVEHRRERDMESPNNGWLYSILLKAHGVPHVVLVASFDD</sequence>
<keyword evidence="3" id="KW-1185">Reference proteome</keyword>
<dbReference type="Proteomes" id="UP000248817">
    <property type="component" value="Unassembled WGS sequence"/>
</dbReference>
<name>A0A2V5HV96_9EURO</name>
<evidence type="ECO:0000313" key="2">
    <source>
        <dbReference type="EMBL" id="PYI26622.1"/>
    </source>
</evidence>
<evidence type="ECO:0000313" key="3">
    <source>
        <dbReference type="Proteomes" id="UP000248817"/>
    </source>
</evidence>
<feature type="region of interest" description="Disordered" evidence="1">
    <location>
        <begin position="344"/>
        <end position="364"/>
    </location>
</feature>